<dbReference type="EMBL" id="APJW01000004">
    <property type="protein sequence ID" value="EQM62283.1"/>
    <property type="molecule type" value="Genomic_DNA"/>
</dbReference>
<evidence type="ECO:0000256" key="3">
    <source>
        <dbReference type="ARBA" id="ARBA00022763"/>
    </source>
</evidence>
<dbReference type="CDD" id="cd16926">
    <property type="entry name" value="HATPase_MutL-MLH-PMS-like"/>
    <property type="match status" value="1"/>
</dbReference>
<evidence type="ECO:0000256" key="4">
    <source>
        <dbReference type="ARBA" id="ARBA00023204"/>
    </source>
</evidence>
<dbReference type="InterPro" id="IPR014790">
    <property type="entry name" value="MutL_C"/>
</dbReference>
<dbReference type="PROSITE" id="PS00058">
    <property type="entry name" value="DNA_MISMATCH_REPAIR_1"/>
    <property type="match status" value="1"/>
</dbReference>
<dbReference type="Gene3D" id="3.30.565.10">
    <property type="entry name" value="Histidine kinase-like ATPase, C-terminal domain"/>
    <property type="match status" value="1"/>
</dbReference>
<dbReference type="Pfam" id="PF01119">
    <property type="entry name" value="DNA_mis_repair"/>
    <property type="match status" value="1"/>
</dbReference>
<dbReference type="CDD" id="cd00782">
    <property type="entry name" value="MutL_Trans"/>
    <property type="match status" value="1"/>
</dbReference>
<dbReference type="Proteomes" id="UP000016064">
    <property type="component" value="Unassembled WGS sequence"/>
</dbReference>
<evidence type="ECO:0000256" key="5">
    <source>
        <dbReference type="HAMAP-Rule" id="MF_00149"/>
    </source>
</evidence>
<dbReference type="InterPro" id="IPR020667">
    <property type="entry name" value="DNA_mismatch_repair_MutL"/>
</dbReference>
<dbReference type="InterPro" id="IPR037198">
    <property type="entry name" value="MutL_C_sf"/>
</dbReference>
<dbReference type="HAMAP" id="MF_00149">
    <property type="entry name" value="DNA_mis_repair"/>
    <property type="match status" value="1"/>
</dbReference>
<feature type="domain" description="DNA mismatch repair protein S5" evidence="7">
    <location>
        <begin position="211"/>
        <end position="329"/>
    </location>
</feature>
<sequence>MSIRRPIRLLDSVTINQIAAGEVIESAVSVVKELVENSLDAGATEIEIETLGGGQGLIVVKDNGCGMTFEDIMLALQRHATSKIGEFADVFSLNSFGFRGEALPAIASICKMEVLSSTAIGQGIRCVVHGGDLLETKPSPRQQGTTIAIDSLFYNVPVRKGFQKSSHVDRLGIRRLLENCILACENVAWSWLSERQQEFSISKHQSLCERIAFVMGESFMKEALPLSYENGDIRIVGYLGNPNFHRPTRQGQRIFINDRPVESMWISKKITESYGLLLPSQRHPVFIVKLYLPSHWCDFNVHPQKTEVRILKEDILGDQLTMAISDVLACSSQIVEPKGLEGISLPSVRFFDSTVPEEDNMSQELPFSRICDYQNKVPFANICAKEPIQDKQITWISSSEVQFLAAIGKVILAEDSEGVHVVFTEAARKHLFYLSLTKQLNITRNSQMFLSPICLEVTREEAVLLATYLHDFANMGIDLSQIGPCTFSIESAPAFIEENELKSWIFSLVSESKEAFKAKELVSLMQVALTKTLFGKANRNFDRSWLAILWNMGKPKKAFDGTQICRLVLEADFIKE</sequence>
<evidence type="ECO:0000256" key="1">
    <source>
        <dbReference type="ARBA" id="ARBA00006082"/>
    </source>
</evidence>
<dbReference type="SUPFAM" id="SSF118116">
    <property type="entry name" value="DNA mismatch repair protein MutL"/>
    <property type="match status" value="1"/>
</dbReference>
<dbReference type="InterPro" id="IPR036890">
    <property type="entry name" value="HATPase_C_sf"/>
</dbReference>
<gene>
    <name evidence="5 8" type="primary">mutL</name>
    <name evidence="8" type="ORF">H359_1058</name>
</gene>
<dbReference type="InterPro" id="IPR038973">
    <property type="entry name" value="MutL/Mlh/Pms-like"/>
</dbReference>
<dbReference type="PANTHER" id="PTHR10073:SF12">
    <property type="entry name" value="DNA MISMATCH REPAIR PROTEIN MLH1"/>
    <property type="match status" value="1"/>
</dbReference>
<keyword evidence="9" id="KW-1185">Reference proteome</keyword>
<dbReference type="InterPro" id="IPR042121">
    <property type="entry name" value="MutL_C_regsub"/>
</dbReference>
<dbReference type="NCBIfam" id="TIGR00585">
    <property type="entry name" value="mutl"/>
    <property type="match status" value="1"/>
</dbReference>
<dbReference type="SMART" id="SM01340">
    <property type="entry name" value="DNA_mis_repair"/>
    <property type="match status" value="1"/>
</dbReference>
<evidence type="ECO:0000313" key="8">
    <source>
        <dbReference type="EMBL" id="EQM62283.1"/>
    </source>
</evidence>
<evidence type="ECO:0000256" key="2">
    <source>
        <dbReference type="ARBA" id="ARBA00021975"/>
    </source>
</evidence>
<dbReference type="Pfam" id="PF08676">
    <property type="entry name" value="MutL_C"/>
    <property type="match status" value="1"/>
</dbReference>
<dbReference type="InterPro" id="IPR020568">
    <property type="entry name" value="Ribosomal_Su5_D2-typ_SF"/>
</dbReference>
<dbReference type="SUPFAM" id="SSF55874">
    <property type="entry name" value="ATPase domain of HSP90 chaperone/DNA topoisomerase II/histidine kinase"/>
    <property type="match status" value="1"/>
</dbReference>
<proteinExistence type="inferred from homology"/>
<dbReference type="InterPro" id="IPR014762">
    <property type="entry name" value="DNA_mismatch_repair_CS"/>
</dbReference>
<comment type="function">
    <text evidence="5">This protein is involved in the repair of mismatches in DNA. It is required for dam-dependent methyl-directed DNA mismatch repair. May act as a 'molecular matchmaker', a protein that promotes the formation of a stable complex between two or more DNA-binding proteins in an ATP-dependent manner without itself being part of a final effector complex.</text>
</comment>
<protein>
    <recommendedName>
        <fullName evidence="2 5">DNA mismatch repair protein MutL</fullName>
    </recommendedName>
</protein>
<accession>A0ABP2XD02</accession>
<dbReference type="Pfam" id="PF13589">
    <property type="entry name" value="HATPase_c_3"/>
    <property type="match status" value="1"/>
</dbReference>
<organism evidence="8 9">
    <name type="scientific">Chlamydia ibidis 10-1398/6</name>
    <dbReference type="NCBI Taxonomy" id="1046581"/>
    <lineage>
        <taxon>Bacteria</taxon>
        <taxon>Pseudomonadati</taxon>
        <taxon>Chlamydiota</taxon>
        <taxon>Chlamydiia</taxon>
        <taxon>Chlamydiales</taxon>
        <taxon>Chlamydiaceae</taxon>
        <taxon>Chlamydia/Chlamydophila group</taxon>
        <taxon>Chlamydia</taxon>
    </lineage>
</organism>
<dbReference type="Gene3D" id="3.30.1370.100">
    <property type="entry name" value="MutL, C-terminal domain, regulatory subdomain"/>
    <property type="match status" value="1"/>
</dbReference>
<dbReference type="InterPro" id="IPR042120">
    <property type="entry name" value="MutL_C_dimsub"/>
</dbReference>
<dbReference type="Gene3D" id="3.30.230.10">
    <property type="match status" value="1"/>
</dbReference>
<keyword evidence="3 5" id="KW-0227">DNA damage</keyword>
<reference evidence="8 9" key="1">
    <citation type="submission" date="2013-07" db="EMBL/GenBank/DDBJ databases">
        <title>Isolation of a new Chlamydia species from the feral Sacred Ibis (Threskiornis aethiopicus): Chlamydia ibidis.</title>
        <authorList>
            <person name="Vorimore F."/>
            <person name="Hsia R.-C."/>
            <person name="Huot-Creasy H."/>
            <person name="Bastian S."/>
            <person name="Deruyter L."/>
            <person name="Passet A."/>
            <person name="Sachse K."/>
            <person name="Bavoil P."/>
            <person name="Myers G."/>
            <person name="Laroucau K."/>
        </authorList>
    </citation>
    <scope>NUCLEOTIDE SEQUENCE [LARGE SCALE GENOMIC DNA]</scope>
    <source>
        <strain evidence="8 9">10-1398/6</strain>
    </source>
</reference>
<keyword evidence="4 5" id="KW-0234">DNA repair</keyword>
<feature type="domain" description="MutL C-terminal dimerisation" evidence="6">
    <location>
        <begin position="406"/>
        <end position="541"/>
    </location>
</feature>
<dbReference type="SMART" id="SM00853">
    <property type="entry name" value="MutL_C"/>
    <property type="match status" value="1"/>
</dbReference>
<dbReference type="InterPro" id="IPR002099">
    <property type="entry name" value="MutL/Mlh/PMS"/>
</dbReference>
<dbReference type="InterPro" id="IPR014721">
    <property type="entry name" value="Ribsml_uS5_D2-typ_fold_subgr"/>
</dbReference>
<name>A0ABP2XD02_9CHLA</name>
<evidence type="ECO:0000259" key="7">
    <source>
        <dbReference type="SMART" id="SM01340"/>
    </source>
</evidence>
<dbReference type="InterPro" id="IPR013507">
    <property type="entry name" value="DNA_mismatch_S5_2-like"/>
</dbReference>
<dbReference type="SUPFAM" id="SSF54211">
    <property type="entry name" value="Ribosomal protein S5 domain 2-like"/>
    <property type="match status" value="1"/>
</dbReference>
<comment type="similarity">
    <text evidence="1 5">Belongs to the DNA mismatch repair MutL/HexB family.</text>
</comment>
<dbReference type="Gene3D" id="3.30.1540.20">
    <property type="entry name" value="MutL, C-terminal domain, dimerisation subdomain"/>
    <property type="match status" value="1"/>
</dbReference>
<dbReference type="PANTHER" id="PTHR10073">
    <property type="entry name" value="DNA MISMATCH REPAIR PROTEIN MLH, PMS, MUTL"/>
    <property type="match status" value="1"/>
</dbReference>
<evidence type="ECO:0000313" key="9">
    <source>
        <dbReference type="Proteomes" id="UP000016064"/>
    </source>
</evidence>
<dbReference type="RefSeq" id="WP_020370649.1">
    <property type="nucleotide sequence ID" value="NZ_APJW01000004.1"/>
</dbReference>
<comment type="caution">
    <text evidence="8">The sequence shown here is derived from an EMBL/GenBank/DDBJ whole genome shotgun (WGS) entry which is preliminary data.</text>
</comment>
<evidence type="ECO:0000259" key="6">
    <source>
        <dbReference type="SMART" id="SM00853"/>
    </source>
</evidence>